<feature type="domain" description="DUF927" evidence="1">
    <location>
        <begin position="8"/>
        <end position="244"/>
    </location>
</feature>
<dbReference type="InterPro" id="IPR009270">
    <property type="entry name" value="DUF927"/>
</dbReference>
<gene>
    <name evidence="2" type="ORF">C4B60_20955</name>
</gene>
<dbReference type="EMBL" id="PREZ01000013">
    <property type="protein sequence ID" value="PPA68437.1"/>
    <property type="molecule type" value="Genomic_DNA"/>
</dbReference>
<evidence type="ECO:0000313" key="2">
    <source>
        <dbReference type="EMBL" id="PPA68437.1"/>
    </source>
</evidence>
<keyword evidence="3" id="KW-1185">Reference proteome</keyword>
<dbReference type="OrthoDB" id="9763644at2"/>
<accession>A0A2S5G646</accession>
<dbReference type="AlphaFoldDB" id="A0A2S5G646"/>
<sequence length="334" mass="37928">MTKYFEHIERSEVHYELYWKNNGREFKETVFASTIASKREILSLADKGLSCNDSNSKHLIEFLDLFIATNDIPKIRMVNRLGKTNKEFINPLAKNDIHVLPSDIGEEQLYQAIKKNGTTEDWIKSVFNLVRNHPKAVFPIIASFASVVLHEFNMKPIVVDISGSSSSGKSGFLRMCASVWGEPESYIGTFNTTLVAIERRSAFLNSFPQILDDSNGVHDVKMIQPLIYQYVNNTGKQRGSINGSQFTDSWNSLMITSGENEIVAYVNAQGVSARVLLISNFSLPGESSELLADIYSSIREYYGTIGIEFLKRWSAKREHYLNLYAEVDNQYKQY</sequence>
<name>A0A2S5G646_9BACL</name>
<organism evidence="2 3">
    <name type="scientific">Jeotgalibacillus proteolyticus</name>
    <dbReference type="NCBI Taxonomy" id="2082395"/>
    <lineage>
        <taxon>Bacteria</taxon>
        <taxon>Bacillati</taxon>
        <taxon>Bacillota</taxon>
        <taxon>Bacilli</taxon>
        <taxon>Bacillales</taxon>
        <taxon>Caryophanaceae</taxon>
        <taxon>Jeotgalibacillus</taxon>
    </lineage>
</organism>
<dbReference type="RefSeq" id="WP_104059917.1">
    <property type="nucleotide sequence ID" value="NZ_PREZ01000013.1"/>
</dbReference>
<comment type="caution">
    <text evidence="2">The sequence shown here is derived from an EMBL/GenBank/DDBJ whole genome shotgun (WGS) entry which is preliminary data.</text>
</comment>
<protein>
    <recommendedName>
        <fullName evidence="1">DUF927 domain-containing protein</fullName>
    </recommendedName>
</protein>
<dbReference type="Proteomes" id="UP000239047">
    <property type="component" value="Unassembled WGS sequence"/>
</dbReference>
<dbReference type="Pfam" id="PF06048">
    <property type="entry name" value="DUF927"/>
    <property type="match status" value="1"/>
</dbReference>
<proteinExistence type="predicted"/>
<evidence type="ECO:0000259" key="1">
    <source>
        <dbReference type="Pfam" id="PF06048"/>
    </source>
</evidence>
<evidence type="ECO:0000313" key="3">
    <source>
        <dbReference type="Proteomes" id="UP000239047"/>
    </source>
</evidence>
<reference evidence="2 3" key="1">
    <citation type="submission" date="2018-02" db="EMBL/GenBank/DDBJ databases">
        <title>Jeotgalibacillus proteolyticum sp. nov. a protease producing bacterium isolated from ocean sediments of Laizhou Bay.</title>
        <authorList>
            <person name="Li Y."/>
        </authorList>
    </citation>
    <scope>NUCLEOTIDE SEQUENCE [LARGE SCALE GENOMIC DNA]</scope>
    <source>
        <strain evidence="2 3">22-7</strain>
    </source>
</reference>